<name>A0ABP8YSN9_9ACTN</name>
<evidence type="ECO:0000313" key="1">
    <source>
        <dbReference type="EMBL" id="GAA4737215.1"/>
    </source>
</evidence>
<accession>A0ABP8YSN9</accession>
<organism evidence="1 2">
    <name type="scientific">Gordonia alkaliphila</name>
    <dbReference type="NCBI Taxonomy" id="1053547"/>
    <lineage>
        <taxon>Bacteria</taxon>
        <taxon>Bacillati</taxon>
        <taxon>Actinomycetota</taxon>
        <taxon>Actinomycetes</taxon>
        <taxon>Mycobacteriales</taxon>
        <taxon>Gordoniaceae</taxon>
        <taxon>Gordonia</taxon>
    </lineage>
</organism>
<keyword evidence="2" id="KW-1185">Reference proteome</keyword>
<comment type="caution">
    <text evidence="1">The sequence shown here is derived from an EMBL/GenBank/DDBJ whole genome shotgun (WGS) entry which is preliminary data.</text>
</comment>
<sequence length="88" mass="9376">MFGARRDPQALTGGQVPELVSGADFAEASFGPEERVLAVAVRLFHAAVEVSDVAVGRRARGEQESGRNESCVGGRGWWAAATNNLSYR</sequence>
<evidence type="ECO:0000313" key="2">
    <source>
        <dbReference type="Proteomes" id="UP001500822"/>
    </source>
</evidence>
<dbReference type="Proteomes" id="UP001500822">
    <property type="component" value="Unassembled WGS sequence"/>
</dbReference>
<dbReference type="EMBL" id="BAABIE010000001">
    <property type="protein sequence ID" value="GAA4737215.1"/>
    <property type="molecule type" value="Genomic_DNA"/>
</dbReference>
<protein>
    <submittedName>
        <fullName evidence="1">Uncharacterized protein</fullName>
    </submittedName>
</protein>
<reference evidence="2" key="1">
    <citation type="journal article" date="2019" name="Int. J. Syst. Evol. Microbiol.">
        <title>The Global Catalogue of Microorganisms (GCM) 10K type strain sequencing project: providing services to taxonomists for standard genome sequencing and annotation.</title>
        <authorList>
            <consortium name="The Broad Institute Genomics Platform"/>
            <consortium name="The Broad Institute Genome Sequencing Center for Infectious Disease"/>
            <person name="Wu L."/>
            <person name="Ma J."/>
        </authorList>
    </citation>
    <scope>NUCLEOTIDE SEQUENCE [LARGE SCALE GENOMIC DNA]</scope>
    <source>
        <strain evidence="2">JCM 18077</strain>
    </source>
</reference>
<proteinExistence type="predicted"/>
<gene>
    <name evidence="1" type="ORF">GCM10023217_00090</name>
</gene>